<dbReference type="Proteomes" id="UP000306584">
    <property type="component" value="Unassembled WGS sequence"/>
</dbReference>
<dbReference type="PANTHER" id="PTHR42790:SF21">
    <property type="entry name" value="AROMATIC_AMINOADIPATE AMINOTRANSFERASE 1"/>
    <property type="match status" value="1"/>
</dbReference>
<dbReference type="Gene3D" id="3.40.640.10">
    <property type="entry name" value="Type I PLP-dependent aspartate aminotransferase-like (Major domain)"/>
    <property type="match status" value="1"/>
</dbReference>
<comment type="cofactor">
    <cofactor evidence="1">
        <name>pyridoxal 5'-phosphate</name>
        <dbReference type="ChEBI" id="CHEBI:597326"/>
    </cofactor>
</comment>
<dbReference type="AlphaFoldDB" id="A0A4S9K926"/>
<dbReference type="SUPFAM" id="SSF53383">
    <property type="entry name" value="PLP-dependent transferases"/>
    <property type="match status" value="1"/>
</dbReference>
<dbReference type="EMBL" id="QZBD01000555">
    <property type="protein sequence ID" value="THY11339.1"/>
    <property type="molecule type" value="Genomic_DNA"/>
</dbReference>
<feature type="compositionally biased region" description="Polar residues" evidence="6">
    <location>
        <begin position="68"/>
        <end position="79"/>
    </location>
</feature>
<dbReference type="GO" id="GO:0006571">
    <property type="term" value="P:tyrosine biosynthetic process"/>
    <property type="evidence" value="ECO:0007669"/>
    <property type="project" value="TreeGrafter"/>
</dbReference>
<evidence type="ECO:0000256" key="5">
    <source>
        <dbReference type="ARBA" id="ARBA00022898"/>
    </source>
</evidence>
<keyword evidence="4 8" id="KW-0808">Transferase</keyword>
<keyword evidence="3" id="KW-0032">Aminotransferase</keyword>
<feature type="domain" description="Aminotransferase class I/classII large" evidence="7">
    <location>
        <begin position="175"/>
        <end position="525"/>
    </location>
</feature>
<evidence type="ECO:0000259" key="7">
    <source>
        <dbReference type="Pfam" id="PF00155"/>
    </source>
</evidence>
<dbReference type="GO" id="GO:0008793">
    <property type="term" value="F:aromatic-amino-acid transaminase activity"/>
    <property type="evidence" value="ECO:0007669"/>
    <property type="project" value="TreeGrafter"/>
</dbReference>
<dbReference type="CDD" id="cd00609">
    <property type="entry name" value="AAT_like"/>
    <property type="match status" value="1"/>
</dbReference>
<evidence type="ECO:0000256" key="4">
    <source>
        <dbReference type="ARBA" id="ARBA00022679"/>
    </source>
</evidence>
<evidence type="ECO:0000313" key="9">
    <source>
        <dbReference type="Proteomes" id="UP000306584"/>
    </source>
</evidence>
<keyword evidence="5" id="KW-0663">Pyridoxal phosphate</keyword>
<gene>
    <name evidence="8" type="ORF">D6D01_08955</name>
</gene>
<evidence type="ECO:0000256" key="3">
    <source>
        <dbReference type="ARBA" id="ARBA00022576"/>
    </source>
</evidence>
<dbReference type="GO" id="GO:0030170">
    <property type="term" value="F:pyridoxal phosphate binding"/>
    <property type="evidence" value="ECO:0007669"/>
    <property type="project" value="InterPro"/>
</dbReference>
<dbReference type="InterPro" id="IPR015424">
    <property type="entry name" value="PyrdxlP-dep_Trfase"/>
</dbReference>
<feature type="region of interest" description="Disordered" evidence="6">
    <location>
        <begin position="68"/>
        <end position="100"/>
    </location>
</feature>
<protein>
    <submittedName>
        <fullName evidence="8">PLP-dependent transferase</fullName>
    </submittedName>
</protein>
<evidence type="ECO:0000313" key="8">
    <source>
        <dbReference type="EMBL" id="THY11339.1"/>
    </source>
</evidence>
<dbReference type="InterPro" id="IPR004839">
    <property type="entry name" value="Aminotransferase_I/II_large"/>
</dbReference>
<evidence type="ECO:0000256" key="1">
    <source>
        <dbReference type="ARBA" id="ARBA00001933"/>
    </source>
</evidence>
<proteinExistence type="inferred from homology"/>
<comment type="caution">
    <text evidence="8">The sequence shown here is derived from an EMBL/GenBank/DDBJ whole genome shotgun (WGS) entry which is preliminary data.</text>
</comment>
<dbReference type="PANTHER" id="PTHR42790">
    <property type="entry name" value="AMINOTRANSFERASE"/>
    <property type="match status" value="1"/>
</dbReference>
<comment type="similarity">
    <text evidence="2">Belongs to the class-I pyridoxal-phosphate-dependent aminotransferase family.</text>
</comment>
<dbReference type="InterPro" id="IPR015421">
    <property type="entry name" value="PyrdxlP-dep_Trfase_major"/>
</dbReference>
<dbReference type="Pfam" id="PF00155">
    <property type="entry name" value="Aminotran_1_2"/>
    <property type="match status" value="1"/>
</dbReference>
<organism evidence="8 9">
    <name type="scientific">Aureobasidium pullulans</name>
    <name type="common">Black yeast</name>
    <name type="synonym">Pullularia pullulans</name>
    <dbReference type="NCBI Taxonomy" id="5580"/>
    <lineage>
        <taxon>Eukaryota</taxon>
        <taxon>Fungi</taxon>
        <taxon>Dikarya</taxon>
        <taxon>Ascomycota</taxon>
        <taxon>Pezizomycotina</taxon>
        <taxon>Dothideomycetes</taxon>
        <taxon>Dothideomycetidae</taxon>
        <taxon>Dothideales</taxon>
        <taxon>Saccotheciaceae</taxon>
        <taxon>Aureobasidium</taxon>
    </lineage>
</organism>
<dbReference type="GO" id="GO:0047536">
    <property type="term" value="F:2-aminoadipate transaminase activity"/>
    <property type="evidence" value="ECO:0007669"/>
    <property type="project" value="TreeGrafter"/>
</dbReference>
<name>A0A4S9K926_AURPU</name>
<evidence type="ECO:0000256" key="2">
    <source>
        <dbReference type="ARBA" id="ARBA00007441"/>
    </source>
</evidence>
<dbReference type="InterPro" id="IPR050859">
    <property type="entry name" value="Class-I_PLP-dep_aminotransf"/>
</dbReference>
<sequence length="537" mass="60116">MTRFGGNSRITGIKYELVVRTYYKSAHVMGTIKVPVNALDKMTDTEHLKITVMQRTIAPVTSSRLFQSTKSASKPTSTFKDVPLSNEAHERQPASLKASGAALATDKSGKAIDIISLSTGRPHPRYYPFESVDFAFTTVNSSSSGNEPSAKTFGKTRTARYDIAEQNAAIDLSVALSYGYSAGSEQLIKFLTEHIEAVHDPPYSDWDCALTVGSTSALDLAIRTLSEPGDGVLVEEYTYSGMIECLKPLNRKIVAVPMNQGGLCPDALDTLLMHWDTTLPKPRLLYTIPTGQNPTGITQNMERRRQIYKVAEKHNLLVLEDDPYGYLRFTEDKLPSYLSLDTSGRVLRFDSTSKTLSPGLRCAWMTGQTSLIQRFLHLHDVSIVSPSGVSQLMMYKLLGEVWGHEGFSSWLRYLRAQYRDRMLIMAKACETYLPEHLCSWDQPEAGMFFWLKIHWDEHAMARSSEKDISNIILAIEDQLYNAALEQGVLCCKGSFFNARDVQSDLYVRLTFVTASESEIVEAIQRFARAVKLVFDQS</sequence>
<dbReference type="GO" id="GO:0019878">
    <property type="term" value="P:lysine biosynthetic process via aminoadipic acid"/>
    <property type="evidence" value="ECO:0007669"/>
    <property type="project" value="TreeGrafter"/>
</dbReference>
<accession>A0A4S9K926</accession>
<evidence type="ECO:0000256" key="6">
    <source>
        <dbReference type="SAM" id="MobiDB-lite"/>
    </source>
</evidence>
<dbReference type="GO" id="GO:0009074">
    <property type="term" value="P:aromatic amino acid family catabolic process"/>
    <property type="evidence" value="ECO:0007669"/>
    <property type="project" value="TreeGrafter"/>
</dbReference>
<reference evidence="8 9" key="1">
    <citation type="submission" date="2018-10" db="EMBL/GenBank/DDBJ databases">
        <title>Fifty Aureobasidium pullulans genomes reveal a recombining polyextremotolerant generalist.</title>
        <authorList>
            <person name="Gostincar C."/>
            <person name="Turk M."/>
            <person name="Zajc J."/>
            <person name="Gunde-Cimerman N."/>
        </authorList>
    </citation>
    <scope>NUCLEOTIDE SEQUENCE [LARGE SCALE GENOMIC DNA]</scope>
    <source>
        <strain evidence="8 9">EXF-6604</strain>
    </source>
</reference>